<keyword evidence="3 12" id="KW-0812">Transmembrane</keyword>
<evidence type="ECO:0000256" key="12">
    <source>
        <dbReference type="HAMAP-Rule" id="MF_01665"/>
    </source>
</evidence>
<keyword evidence="14" id="KW-1185">Reference proteome</keyword>
<dbReference type="KEGG" id="paqt:E8L99_19150"/>
<comment type="subunit">
    <text evidence="12">Interacts with CtaB.</text>
</comment>
<proteinExistence type="inferred from homology"/>
<evidence type="ECO:0000256" key="1">
    <source>
        <dbReference type="ARBA" id="ARBA00001970"/>
    </source>
</evidence>
<dbReference type="AlphaFoldDB" id="A0A4D7QJI0"/>
<comment type="caution">
    <text evidence="12">Lacks conserved residue(s) required for the propagation of feature annotation.</text>
</comment>
<protein>
    <recommendedName>
        <fullName evidence="12">Heme A synthase</fullName>
        <shortName evidence="12">HAS</shortName>
        <ecNumber evidence="12">1.17.99.9</ecNumber>
    </recommendedName>
    <alternativeName>
        <fullName evidence="12">Cytochrome aa3-controlling protein</fullName>
    </alternativeName>
</protein>
<dbReference type="InterPro" id="IPR003780">
    <property type="entry name" value="COX15/CtaA_fam"/>
</dbReference>
<evidence type="ECO:0000256" key="11">
    <source>
        <dbReference type="ARBA" id="ARBA00048044"/>
    </source>
</evidence>
<dbReference type="GO" id="GO:0046872">
    <property type="term" value="F:metal ion binding"/>
    <property type="evidence" value="ECO:0007669"/>
    <property type="project" value="UniProtKB-KW"/>
</dbReference>
<organism evidence="13 14">
    <name type="scientific">Phreatobacter aquaticus</name>
    <dbReference type="NCBI Taxonomy" id="2570229"/>
    <lineage>
        <taxon>Bacteria</taxon>
        <taxon>Pseudomonadati</taxon>
        <taxon>Pseudomonadota</taxon>
        <taxon>Alphaproteobacteria</taxon>
        <taxon>Hyphomicrobiales</taxon>
        <taxon>Phreatobacteraceae</taxon>
        <taxon>Phreatobacter</taxon>
    </lineage>
</organism>
<feature type="binding site" description="axial binding residue" evidence="12">
    <location>
        <position position="268"/>
    </location>
    <ligand>
        <name>heme</name>
        <dbReference type="ChEBI" id="CHEBI:30413"/>
    </ligand>
    <ligandPart>
        <name>Fe</name>
        <dbReference type="ChEBI" id="CHEBI:18248"/>
    </ligandPart>
</feature>
<evidence type="ECO:0000313" key="14">
    <source>
        <dbReference type="Proteomes" id="UP000298588"/>
    </source>
</evidence>
<evidence type="ECO:0000256" key="6">
    <source>
        <dbReference type="ARBA" id="ARBA00023002"/>
    </source>
</evidence>
<dbReference type="GO" id="GO:0120547">
    <property type="term" value="F:heme A synthase activity"/>
    <property type="evidence" value="ECO:0007669"/>
    <property type="project" value="UniProtKB-EC"/>
</dbReference>
<dbReference type="RefSeq" id="WP_137101046.1">
    <property type="nucleotide sequence ID" value="NZ_CP039865.1"/>
</dbReference>
<dbReference type="PANTHER" id="PTHR23289:SF2">
    <property type="entry name" value="CYTOCHROME C OXIDASE ASSEMBLY PROTEIN COX15 HOMOLOG"/>
    <property type="match status" value="1"/>
</dbReference>
<keyword evidence="5 12" id="KW-1133">Transmembrane helix</keyword>
<evidence type="ECO:0000256" key="8">
    <source>
        <dbReference type="ARBA" id="ARBA00023133"/>
    </source>
</evidence>
<keyword evidence="4 12" id="KW-0479">Metal-binding</keyword>
<dbReference type="GO" id="GO:0005886">
    <property type="term" value="C:plasma membrane"/>
    <property type="evidence" value="ECO:0007669"/>
    <property type="project" value="UniProtKB-SubCell"/>
</dbReference>
<feature type="transmembrane region" description="Helical" evidence="12">
    <location>
        <begin position="266"/>
        <end position="284"/>
    </location>
</feature>
<dbReference type="EMBL" id="CP039865">
    <property type="protein sequence ID" value="QCK87718.1"/>
    <property type="molecule type" value="Genomic_DNA"/>
</dbReference>
<keyword evidence="9 12" id="KW-0472">Membrane</keyword>
<dbReference type="EC" id="1.17.99.9" evidence="12"/>
<comment type="function">
    <text evidence="12">Catalyzes the conversion of heme O to heme A by two successive hydroxylations of the methyl group at C8. The first hydroxylation forms heme I, the second hydroxylation results in an unstable dihydroxymethyl group, which spontaneously dehydrates, resulting in the formyl group of heme A.</text>
</comment>
<comment type="similarity">
    <text evidence="12">Belongs to the COX15/CtaA family. Type 2 subfamily.</text>
</comment>
<dbReference type="GO" id="GO:0006784">
    <property type="term" value="P:heme A biosynthetic process"/>
    <property type="evidence" value="ECO:0007669"/>
    <property type="project" value="UniProtKB-UniRule"/>
</dbReference>
<evidence type="ECO:0000256" key="7">
    <source>
        <dbReference type="ARBA" id="ARBA00023004"/>
    </source>
</evidence>
<dbReference type="InterPro" id="IPR023754">
    <property type="entry name" value="HemeA_Synthase_type2"/>
</dbReference>
<evidence type="ECO:0000256" key="4">
    <source>
        <dbReference type="ARBA" id="ARBA00022723"/>
    </source>
</evidence>
<dbReference type="Pfam" id="PF02628">
    <property type="entry name" value="COX15-CtaA"/>
    <property type="match status" value="1"/>
</dbReference>
<dbReference type="HAMAP" id="MF_01665">
    <property type="entry name" value="HemeA_synth_type2"/>
    <property type="match status" value="1"/>
</dbReference>
<keyword evidence="8 12" id="KW-0350">Heme biosynthesis</keyword>
<keyword evidence="7 12" id="KW-0408">Iron</keyword>
<evidence type="ECO:0000256" key="5">
    <source>
        <dbReference type="ARBA" id="ARBA00022989"/>
    </source>
</evidence>
<dbReference type="OrthoDB" id="9793156at2"/>
<keyword evidence="12" id="KW-1003">Cell membrane</keyword>
<evidence type="ECO:0000313" key="13">
    <source>
        <dbReference type="EMBL" id="QCK87718.1"/>
    </source>
</evidence>
<keyword evidence="6 12" id="KW-0560">Oxidoreductase</keyword>
<dbReference type="Proteomes" id="UP000298588">
    <property type="component" value="Chromosome"/>
</dbReference>
<sequence length="362" mass="38963">MTAGSSLSAAANHDRAIRIWLLAVAALVFVMVVVGGATRLTDSGLSITEWKPVTGSLPPLSHAHWLEEFAKYRASPQYQAINQGMSLADFQFIFWWEWGHRFLGRLIGAAMLLPWLFFVARGWLRGRLAAVTFGIGLMIGLQGLVGWIMVASGLKPGMVAVAPVKLMTHLVLACLILCALLWVALRLMPPRARETAPPIVRAGAIALFVTILVQIMLGALVAGNRAGLRFNDWPLMDGSLIPPAGILFDRPTIAEAFIDSLALTQFNHRLVAYGLLALAFWHMWTARGSAFAKGAVVLFGLVVAQAVIGIATLMLVVPLWAGLLHQGFALLVLGHAVAHMHGATRGGGAVEPSRFVRPVPAE</sequence>
<evidence type="ECO:0000256" key="10">
    <source>
        <dbReference type="ARBA" id="ARBA00044501"/>
    </source>
</evidence>
<evidence type="ECO:0000256" key="9">
    <source>
        <dbReference type="ARBA" id="ARBA00023136"/>
    </source>
</evidence>
<feature type="binding site" description="axial binding residue" evidence="12">
    <location>
        <position position="325"/>
    </location>
    <ligand>
        <name>heme</name>
        <dbReference type="ChEBI" id="CHEBI:30413"/>
    </ligand>
    <ligandPart>
        <name>Fe</name>
        <dbReference type="ChEBI" id="CHEBI:18248"/>
    </ligandPart>
</feature>
<feature type="transmembrane region" description="Helical" evidence="12">
    <location>
        <begin position="20"/>
        <end position="40"/>
    </location>
</feature>
<feature type="transmembrane region" description="Helical" evidence="12">
    <location>
        <begin position="296"/>
        <end position="321"/>
    </location>
</feature>
<dbReference type="UniPathway" id="UPA00269">
    <property type="reaction ID" value="UER00713"/>
</dbReference>
<feature type="transmembrane region" description="Helical" evidence="12">
    <location>
        <begin position="131"/>
        <end position="154"/>
    </location>
</feature>
<feature type="transmembrane region" description="Helical" evidence="12">
    <location>
        <begin position="166"/>
        <end position="187"/>
    </location>
</feature>
<feature type="transmembrane region" description="Helical" evidence="12">
    <location>
        <begin position="199"/>
        <end position="222"/>
    </location>
</feature>
<comment type="subcellular location">
    <subcellularLocation>
        <location evidence="12">Cell membrane</location>
        <topology evidence="12">Multi-pass membrane protein</topology>
    </subcellularLocation>
    <subcellularLocation>
        <location evidence="2">Membrane</location>
        <topology evidence="2">Multi-pass membrane protein</topology>
    </subcellularLocation>
</comment>
<feature type="transmembrane region" description="Helical" evidence="12">
    <location>
        <begin position="102"/>
        <end position="124"/>
    </location>
</feature>
<gene>
    <name evidence="12" type="primary">ctaA</name>
    <name evidence="13" type="ORF">E8L99_19150</name>
</gene>
<name>A0A4D7QJI0_9HYPH</name>
<comment type="catalytic activity">
    <reaction evidence="11">
        <text>Fe(II)-heme o + 2 A + H2O = Fe(II)-heme a + 2 AH2</text>
        <dbReference type="Rhea" id="RHEA:63388"/>
        <dbReference type="ChEBI" id="CHEBI:13193"/>
        <dbReference type="ChEBI" id="CHEBI:15377"/>
        <dbReference type="ChEBI" id="CHEBI:17499"/>
        <dbReference type="ChEBI" id="CHEBI:60530"/>
        <dbReference type="ChEBI" id="CHEBI:61715"/>
        <dbReference type="EC" id="1.17.99.9"/>
    </reaction>
    <physiologicalReaction direction="left-to-right" evidence="11">
        <dbReference type="Rhea" id="RHEA:63389"/>
    </physiologicalReaction>
</comment>
<reference evidence="13 14" key="1">
    <citation type="submission" date="2019-04" db="EMBL/GenBank/DDBJ databases">
        <title>Phreatobacter aquaticus sp. nov.</title>
        <authorList>
            <person name="Choi A."/>
            <person name="Baek K."/>
        </authorList>
    </citation>
    <scope>NUCLEOTIDE SEQUENCE [LARGE SCALE GENOMIC DNA]</scope>
    <source>
        <strain evidence="13 14">NMCR1094</strain>
    </source>
</reference>
<dbReference type="PANTHER" id="PTHR23289">
    <property type="entry name" value="CYTOCHROME C OXIDASE ASSEMBLY PROTEIN COX15"/>
    <property type="match status" value="1"/>
</dbReference>
<comment type="pathway">
    <text evidence="10 12">Porphyrin-containing compound metabolism; heme A biosynthesis; heme A from heme O: step 1/1.</text>
</comment>
<accession>A0A4D7QJI0</accession>
<evidence type="ECO:0000256" key="3">
    <source>
        <dbReference type="ARBA" id="ARBA00022692"/>
    </source>
</evidence>
<comment type="cofactor">
    <cofactor evidence="1 12">
        <name>heme b</name>
        <dbReference type="ChEBI" id="CHEBI:60344"/>
    </cofactor>
</comment>
<evidence type="ECO:0000256" key="2">
    <source>
        <dbReference type="ARBA" id="ARBA00004141"/>
    </source>
</evidence>